<comment type="caution">
    <text evidence="2">The sequence shown here is derived from an EMBL/GenBank/DDBJ whole genome shotgun (WGS) entry which is preliminary data.</text>
</comment>
<organism evidence="2 3">
    <name type="scientific">Paractinoplanes bogorensis</name>
    <dbReference type="NCBI Taxonomy" id="1610840"/>
    <lineage>
        <taxon>Bacteria</taxon>
        <taxon>Bacillati</taxon>
        <taxon>Actinomycetota</taxon>
        <taxon>Actinomycetes</taxon>
        <taxon>Micromonosporales</taxon>
        <taxon>Micromonosporaceae</taxon>
        <taxon>Paractinoplanes</taxon>
    </lineage>
</organism>
<keyword evidence="1" id="KW-0812">Transmembrane</keyword>
<gene>
    <name evidence="2" type="ORF">KOI35_30165</name>
</gene>
<reference evidence="2 3" key="1">
    <citation type="submission" date="2021-06" db="EMBL/GenBank/DDBJ databases">
        <title>Actinoplanes lichenicola sp. nov., and Actinoplanes ovalisporus sp. nov., isolated from lichen in Thailand.</title>
        <authorList>
            <person name="Saeng-In P."/>
            <person name="Kanchanasin P."/>
            <person name="Yuki M."/>
            <person name="Kudo T."/>
            <person name="Ohkuma M."/>
            <person name="Phongsopitanun W."/>
            <person name="Tanasupawat S."/>
        </authorList>
    </citation>
    <scope>NUCLEOTIDE SEQUENCE [LARGE SCALE GENOMIC DNA]</scope>
    <source>
        <strain evidence="2 3">NBRC 110975</strain>
    </source>
</reference>
<dbReference type="RefSeq" id="WP_215792058.1">
    <property type="nucleotide sequence ID" value="NZ_JAHKKG010000010.1"/>
</dbReference>
<evidence type="ECO:0000313" key="2">
    <source>
        <dbReference type="EMBL" id="MBU2667785.1"/>
    </source>
</evidence>
<keyword evidence="3" id="KW-1185">Reference proteome</keyword>
<keyword evidence="1" id="KW-0472">Membrane</keyword>
<feature type="transmembrane region" description="Helical" evidence="1">
    <location>
        <begin position="6"/>
        <end position="25"/>
    </location>
</feature>
<evidence type="ECO:0000256" key="1">
    <source>
        <dbReference type="SAM" id="Phobius"/>
    </source>
</evidence>
<keyword evidence="1" id="KW-1133">Transmembrane helix</keyword>
<dbReference type="Proteomes" id="UP001519654">
    <property type="component" value="Unassembled WGS sequence"/>
</dbReference>
<proteinExistence type="predicted"/>
<dbReference type="EMBL" id="JAHKKG010000010">
    <property type="protein sequence ID" value="MBU2667785.1"/>
    <property type="molecule type" value="Genomic_DNA"/>
</dbReference>
<sequence>MKLDLGSVPAWLTVGSILLALRIFFRDRAAADRKQVDAVAIWWEIERDFKPPWEARVEQIKLRMCVRNGSDLPVELTYVSPVIATRWTVPVEDPRPDAPGVWDVVSGENRPDRFFGPVDLPPQKTIEFDWQEVNVVHLAPQDATQLDPSPDAVRCSLRWALVRDNAGRRWQTRHAAGRRAKRIRWWSRHDPAFPYDWKNPIVRRFWEARNRIRAALPAPKRG</sequence>
<accession>A0ABS5Z067</accession>
<evidence type="ECO:0000313" key="3">
    <source>
        <dbReference type="Proteomes" id="UP001519654"/>
    </source>
</evidence>
<name>A0ABS5Z067_9ACTN</name>
<protein>
    <submittedName>
        <fullName evidence="2">Uncharacterized protein</fullName>
    </submittedName>
</protein>